<dbReference type="Gene3D" id="3.40.50.300">
    <property type="entry name" value="P-loop containing nucleotide triphosphate hydrolases"/>
    <property type="match status" value="1"/>
</dbReference>
<dbReference type="EMBL" id="AESD01000125">
    <property type="protein sequence ID" value="EHJ14565.1"/>
    <property type="molecule type" value="Genomic_DNA"/>
</dbReference>
<dbReference type="PANTHER" id="PTHR11783">
    <property type="entry name" value="SULFOTRANSFERASE SULT"/>
    <property type="match status" value="1"/>
</dbReference>
<reference evidence="4 5" key="1">
    <citation type="journal article" date="2011" name="Front. Microbiol.">
        <title>Two Strains of Crocosphaera watsonii with Highly Conserved Genomes are Distinguished by Strain-Specific Features.</title>
        <authorList>
            <person name="Bench S.R."/>
            <person name="Ilikchyan I.N."/>
            <person name="Tripp H.J."/>
            <person name="Zehr J.P."/>
        </authorList>
    </citation>
    <scope>NUCLEOTIDE SEQUENCE [LARGE SCALE GENOMIC DNA]</scope>
    <source>
        <strain evidence="4 5">WH 0003</strain>
    </source>
</reference>
<evidence type="ECO:0000313" key="5">
    <source>
        <dbReference type="Proteomes" id="UP000003477"/>
    </source>
</evidence>
<dbReference type="GeneID" id="88764646"/>
<dbReference type="AlphaFoldDB" id="G5IZR6"/>
<comment type="similarity">
    <text evidence="1">Belongs to the sulfotransferase 1 family.</text>
</comment>
<keyword evidence="2 4" id="KW-0808">Transferase</keyword>
<dbReference type="SUPFAM" id="SSF52540">
    <property type="entry name" value="P-loop containing nucleoside triphosphate hydrolases"/>
    <property type="match status" value="1"/>
</dbReference>
<sequence length="249" mass="28991">MYVIGYPESQTRWLAYLLAYCLNTQYSDLDSTHNLSKDEDLKSYLQGNLVHPSYQAQLGKIIRTHSISISQQDKTPIVYVVRDGRDVMLSYYYRQQSSPSKDNPHIPQKTFTSKVYRKLGLKQLSTSLELSPFSRFLHHHLSEWVSHVNTWLNHQPTAIIRYEDLLSIPEETLASLMMRLGVEVSSEIIQQGVKIFNSEYLSKYQLIKYRKQSIGNPGDWEKYFSKQETIYFQEIAGQILCTLGYESKT</sequence>
<dbReference type="PATRIC" id="fig|423471.3.peg.689"/>
<accession>G5IZR6</accession>
<evidence type="ECO:0000313" key="4">
    <source>
        <dbReference type="EMBL" id="EHJ14565.1"/>
    </source>
</evidence>
<comment type="caution">
    <text evidence="4">The sequence shown here is derived from an EMBL/GenBank/DDBJ whole genome shotgun (WGS) entry which is preliminary data.</text>
</comment>
<evidence type="ECO:0000259" key="3">
    <source>
        <dbReference type="Pfam" id="PF00685"/>
    </source>
</evidence>
<protein>
    <submittedName>
        <fullName evidence="4">Sulfotransferase</fullName>
    </submittedName>
</protein>
<dbReference type="InterPro" id="IPR027417">
    <property type="entry name" value="P-loop_NTPase"/>
</dbReference>
<proteinExistence type="inferred from homology"/>
<dbReference type="RefSeq" id="WP_007309331.1">
    <property type="nucleotide sequence ID" value="NZ_AESD01000125.1"/>
</dbReference>
<gene>
    <name evidence="4" type="ORF">CWATWH0003_0755</name>
</gene>
<dbReference type="GO" id="GO:0008146">
    <property type="term" value="F:sulfotransferase activity"/>
    <property type="evidence" value="ECO:0007669"/>
    <property type="project" value="InterPro"/>
</dbReference>
<feature type="domain" description="Sulfotransferase" evidence="3">
    <location>
        <begin position="3"/>
        <end position="237"/>
    </location>
</feature>
<organism evidence="4 5">
    <name type="scientific">Crocosphaera watsonii WH 0003</name>
    <dbReference type="NCBI Taxonomy" id="423471"/>
    <lineage>
        <taxon>Bacteria</taxon>
        <taxon>Bacillati</taxon>
        <taxon>Cyanobacteriota</taxon>
        <taxon>Cyanophyceae</taxon>
        <taxon>Oscillatoriophycideae</taxon>
        <taxon>Chroococcales</taxon>
        <taxon>Aphanothecaceae</taxon>
        <taxon>Crocosphaera</taxon>
    </lineage>
</organism>
<dbReference type="InterPro" id="IPR000863">
    <property type="entry name" value="Sulfotransferase_dom"/>
</dbReference>
<evidence type="ECO:0000256" key="1">
    <source>
        <dbReference type="ARBA" id="ARBA00005771"/>
    </source>
</evidence>
<evidence type="ECO:0000256" key="2">
    <source>
        <dbReference type="ARBA" id="ARBA00022679"/>
    </source>
</evidence>
<dbReference type="Pfam" id="PF00685">
    <property type="entry name" value="Sulfotransfer_1"/>
    <property type="match status" value="1"/>
</dbReference>
<name>G5IZR6_CROWT</name>
<dbReference type="Proteomes" id="UP000003477">
    <property type="component" value="Unassembled WGS sequence"/>
</dbReference>